<dbReference type="EnsemblMetazoa" id="GMOY001567-RA">
    <property type="protein sequence ID" value="GMOY001567-PA"/>
    <property type="gene ID" value="GMOY001567"/>
</dbReference>
<organism evidence="2 3">
    <name type="scientific">Glossina morsitans morsitans</name>
    <name type="common">Savannah tsetse fly</name>
    <dbReference type="NCBI Taxonomy" id="37546"/>
    <lineage>
        <taxon>Eukaryota</taxon>
        <taxon>Metazoa</taxon>
        <taxon>Ecdysozoa</taxon>
        <taxon>Arthropoda</taxon>
        <taxon>Hexapoda</taxon>
        <taxon>Insecta</taxon>
        <taxon>Pterygota</taxon>
        <taxon>Neoptera</taxon>
        <taxon>Endopterygota</taxon>
        <taxon>Diptera</taxon>
        <taxon>Brachycera</taxon>
        <taxon>Muscomorpha</taxon>
        <taxon>Hippoboscoidea</taxon>
        <taxon>Glossinidae</taxon>
        <taxon>Glossina</taxon>
    </lineage>
</organism>
<dbReference type="VEuPathDB" id="VectorBase:GMOY001567"/>
<dbReference type="Pfam" id="PF08318">
    <property type="entry name" value="COG4_m"/>
    <property type="match status" value="1"/>
</dbReference>
<dbReference type="AlphaFoldDB" id="A0A1B0FDA6"/>
<evidence type="ECO:0000313" key="3">
    <source>
        <dbReference type="Proteomes" id="UP000092444"/>
    </source>
</evidence>
<keyword evidence="3" id="KW-1185">Reference proteome</keyword>
<name>A0A1B0FDA6_GLOMM</name>
<dbReference type="STRING" id="37546.A0A1B0FDA6"/>
<proteinExistence type="predicted"/>
<dbReference type="Proteomes" id="UP000092444">
    <property type="component" value="Unassembled WGS sequence"/>
</dbReference>
<reference evidence="2" key="1">
    <citation type="submission" date="2020-05" db="UniProtKB">
        <authorList>
            <consortium name="EnsemblMetazoa"/>
        </authorList>
    </citation>
    <scope>IDENTIFICATION</scope>
    <source>
        <strain evidence="2">Yale</strain>
    </source>
</reference>
<dbReference type="InterPro" id="IPR013167">
    <property type="entry name" value="COG4_M"/>
</dbReference>
<accession>A0A1B0FDA6</accession>
<evidence type="ECO:0000313" key="2">
    <source>
        <dbReference type="EnsemblMetazoa" id="GMOY001567-PA"/>
    </source>
</evidence>
<dbReference type="EMBL" id="CCAG010014354">
    <property type="status" value="NOT_ANNOTATED_CDS"/>
    <property type="molecule type" value="Genomic_DNA"/>
</dbReference>
<protein>
    <recommendedName>
        <fullName evidence="1">COG4 transport protein middle alpha-helical bundle domain-containing protein</fullName>
    </recommendedName>
</protein>
<feature type="domain" description="COG4 transport protein middle alpha-helical bundle" evidence="1">
    <location>
        <begin position="2"/>
        <end position="89"/>
    </location>
</feature>
<sequence>MDHMLHMLTVRQRQCDLDIKNLILEFNKNRKISRRVQQVSESIRNSQTNSANSPSLGHYRKASGGFIDKLNPKDLDAIIAEITLMHSRVTG</sequence>
<evidence type="ECO:0000259" key="1">
    <source>
        <dbReference type="Pfam" id="PF08318"/>
    </source>
</evidence>